<proteinExistence type="predicted"/>
<evidence type="ECO:0000256" key="4">
    <source>
        <dbReference type="ARBA" id="ARBA00023163"/>
    </source>
</evidence>
<dbReference type="Gene3D" id="2.40.330.10">
    <property type="entry name" value="DNA-binding pseudobarrel domain"/>
    <property type="match status" value="1"/>
</dbReference>
<dbReference type="GO" id="GO:0003700">
    <property type="term" value="F:DNA-binding transcription factor activity"/>
    <property type="evidence" value="ECO:0007669"/>
    <property type="project" value="InterPro"/>
</dbReference>
<keyword evidence="4" id="KW-0804">Transcription</keyword>
<comment type="caution">
    <text evidence="7">The sequence shown here is derived from an EMBL/GenBank/DDBJ whole genome shotgun (WGS) entry which is preliminary data.</text>
</comment>
<gene>
    <name evidence="7" type="ORF">FCM35_KLT19865</name>
</gene>
<dbReference type="Proteomes" id="UP000623129">
    <property type="component" value="Unassembled WGS sequence"/>
</dbReference>
<accession>A0A833R9A9</accession>
<keyword evidence="5" id="KW-0539">Nucleus</keyword>
<keyword evidence="8" id="KW-1185">Reference proteome</keyword>
<keyword evidence="3" id="KW-0238">DNA-binding</keyword>
<dbReference type="PROSITE" id="PS50863">
    <property type="entry name" value="B3"/>
    <property type="match status" value="1"/>
</dbReference>
<reference evidence="7" key="1">
    <citation type="submission" date="2020-01" db="EMBL/GenBank/DDBJ databases">
        <title>Genome sequence of Kobresia littledalei, the first chromosome-level genome in the family Cyperaceae.</title>
        <authorList>
            <person name="Qu G."/>
        </authorList>
    </citation>
    <scope>NUCLEOTIDE SEQUENCE</scope>
    <source>
        <strain evidence="7">C.B.Clarke</strain>
        <tissue evidence="7">Leaf</tissue>
    </source>
</reference>
<dbReference type="PANTHER" id="PTHR31140">
    <property type="entry name" value="B3 DOMAIN-CONTAINING TRANSCRIPTION FACTOR ABI3"/>
    <property type="match status" value="1"/>
</dbReference>
<dbReference type="InterPro" id="IPR015300">
    <property type="entry name" value="DNA-bd_pseudobarrel_sf"/>
</dbReference>
<dbReference type="GO" id="GO:0003677">
    <property type="term" value="F:DNA binding"/>
    <property type="evidence" value="ECO:0007669"/>
    <property type="project" value="UniProtKB-KW"/>
</dbReference>
<organism evidence="7 8">
    <name type="scientific">Carex littledalei</name>
    <dbReference type="NCBI Taxonomy" id="544730"/>
    <lineage>
        <taxon>Eukaryota</taxon>
        <taxon>Viridiplantae</taxon>
        <taxon>Streptophyta</taxon>
        <taxon>Embryophyta</taxon>
        <taxon>Tracheophyta</taxon>
        <taxon>Spermatophyta</taxon>
        <taxon>Magnoliopsida</taxon>
        <taxon>Liliopsida</taxon>
        <taxon>Poales</taxon>
        <taxon>Cyperaceae</taxon>
        <taxon>Cyperoideae</taxon>
        <taxon>Cariceae</taxon>
        <taxon>Carex</taxon>
        <taxon>Carex subgen. Euthyceras</taxon>
    </lineage>
</organism>
<name>A0A833R9A9_9POAL</name>
<dbReference type="OrthoDB" id="757982at2759"/>
<dbReference type="InterPro" id="IPR044800">
    <property type="entry name" value="LEC2-like"/>
</dbReference>
<dbReference type="CDD" id="cd10017">
    <property type="entry name" value="B3_DNA"/>
    <property type="match status" value="1"/>
</dbReference>
<dbReference type="PANTHER" id="PTHR31140:SF90">
    <property type="entry name" value="B3 DOMAIN-CONTAINING TRANSCRIPTION FACTOR LEC2"/>
    <property type="match status" value="1"/>
</dbReference>
<feature type="domain" description="TF-B3" evidence="6">
    <location>
        <begin position="218"/>
        <end position="319"/>
    </location>
</feature>
<evidence type="ECO:0000313" key="7">
    <source>
        <dbReference type="EMBL" id="KAF3335358.1"/>
    </source>
</evidence>
<dbReference type="GO" id="GO:0005634">
    <property type="term" value="C:nucleus"/>
    <property type="evidence" value="ECO:0007669"/>
    <property type="project" value="UniProtKB-SubCell"/>
</dbReference>
<dbReference type="Pfam" id="PF02362">
    <property type="entry name" value="B3"/>
    <property type="match status" value="1"/>
</dbReference>
<evidence type="ECO:0000256" key="1">
    <source>
        <dbReference type="ARBA" id="ARBA00004123"/>
    </source>
</evidence>
<evidence type="ECO:0000259" key="6">
    <source>
        <dbReference type="PROSITE" id="PS50863"/>
    </source>
</evidence>
<protein>
    <submittedName>
        <fullName evidence="7">Putative B3 domain-containing protein</fullName>
    </submittedName>
</protein>
<evidence type="ECO:0000256" key="2">
    <source>
        <dbReference type="ARBA" id="ARBA00023015"/>
    </source>
</evidence>
<keyword evidence="2" id="KW-0805">Transcription regulation</keyword>
<evidence type="ECO:0000313" key="8">
    <source>
        <dbReference type="Proteomes" id="UP000623129"/>
    </source>
</evidence>
<evidence type="ECO:0000256" key="5">
    <source>
        <dbReference type="ARBA" id="ARBA00023242"/>
    </source>
</evidence>
<dbReference type="SUPFAM" id="SSF101936">
    <property type="entry name" value="DNA-binding pseudobarrel domain"/>
    <property type="match status" value="1"/>
</dbReference>
<sequence length="330" mass="37607">MLMENDDEQLDMMPIEKERCRNNLVSSRQFISFVPDSMPVPAAVSFQPGFSRLESSPNHFQCQFSFPCTSPINSLRRPQMLNDYAPNASYVLQDSCTYNGLDPHFSPHFNLSSIVPPSIQQDNNFINMRNEYNDSVFMAPSSQFAPATIPGFAFSVNFPLPRPDSTLEIMQSINLKNSPTLSSCREFGRCEVSGHQIFSQSQNLINQRSSHEEIVIVMQKELTKSDVGSIGRIVIPKDAEANFPPLFEREGIMLRMDDMAVPFTWEFKYRFWPNNKSRMYILENTGEFVKKHGLQAGDYLSIHINPASATYFVKGEKRSKLPEQDICLKS</sequence>
<dbReference type="AlphaFoldDB" id="A0A833R9A9"/>
<comment type="subcellular location">
    <subcellularLocation>
        <location evidence="1">Nucleus</location>
    </subcellularLocation>
</comment>
<dbReference type="SMART" id="SM01019">
    <property type="entry name" value="B3"/>
    <property type="match status" value="1"/>
</dbReference>
<dbReference type="EMBL" id="SWLB01000008">
    <property type="protein sequence ID" value="KAF3335358.1"/>
    <property type="molecule type" value="Genomic_DNA"/>
</dbReference>
<evidence type="ECO:0000256" key="3">
    <source>
        <dbReference type="ARBA" id="ARBA00023125"/>
    </source>
</evidence>
<dbReference type="InterPro" id="IPR003340">
    <property type="entry name" value="B3_DNA-bd"/>
</dbReference>